<gene>
    <name evidence="1" type="ORF">JOC48_001890</name>
</gene>
<keyword evidence="2" id="KW-1185">Reference proteome</keyword>
<name>A0ABS2MZV9_9BACI</name>
<sequence>MTKILSNYDVNEQTMALLPAAHLDYYTIVLDCNRQLLVKRTPLQLIGSACLKAGSSYDGRRSAVIYLTNSKKKIPIPIDPFLNIYAFPTCSPSQFHCHWIFYHHVKSIVSNSKTSQANTPSSIIFKNEYQLPMKESFYLLEKQMHRTAECVTILSSYHYMLASKTHQRLFPFYLYT</sequence>
<dbReference type="Proteomes" id="UP001296943">
    <property type="component" value="Unassembled WGS sequence"/>
</dbReference>
<proteinExistence type="predicted"/>
<dbReference type="EMBL" id="JAFBDR010000008">
    <property type="protein sequence ID" value="MBM7571394.1"/>
    <property type="molecule type" value="Genomic_DNA"/>
</dbReference>
<organism evidence="1 2">
    <name type="scientific">Aquibacillus albus</name>
    <dbReference type="NCBI Taxonomy" id="1168171"/>
    <lineage>
        <taxon>Bacteria</taxon>
        <taxon>Bacillati</taxon>
        <taxon>Bacillota</taxon>
        <taxon>Bacilli</taxon>
        <taxon>Bacillales</taxon>
        <taxon>Bacillaceae</taxon>
        <taxon>Aquibacillus</taxon>
    </lineage>
</organism>
<dbReference type="InterPro" id="IPR010461">
    <property type="entry name" value="ComK"/>
</dbReference>
<comment type="caution">
    <text evidence="1">The sequence shown here is derived from an EMBL/GenBank/DDBJ whole genome shotgun (WGS) entry which is preliminary data.</text>
</comment>
<dbReference type="RefSeq" id="WP_204498949.1">
    <property type="nucleotide sequence ID" value="NZ_JAFBDR010000008.1"/>
</dbReference>
<evidence type="ECO:0000313" key="2">
    <source>
        <dbReference type="Proteomes" id="UP001296943"/>
    </source>
</evidence>
<dbReference type="Pfam" id="PF06338">
    <property type="entry name" value="ComK"/>
    <property type="match status" value="1"/>
</dbReference>
<reference evidence="1 2" key="1">
    <citation type="submission" date="2021-01" db="EMBL/GenBank/DDBJ databases">
        <title>Genomic Encyclopedia of Type Strains, Phase IV (KMG-IV): sequencing the most valuable type-strain genomes for metagenomic binning, comparative biology and taxonomic classification.</title>
        <authorList>
            <person name="Goeker M."/>
        </authorList>
    </citation>
    <scope>NUCLEOTIDE SEQUENCE [LARGE SCALE GENOMIC DNA]</scope>
    <source>
        <strain evidence="1 2">DSM 23711</strain>
    </source>
</reference>
<accession>A0ABS2MZV9</accession>
<evidence type="ECO:0000313" key="1">
    <source>
        <dbReference type="EMBL" id="MBM7571394.1"/>
    </source>
</evidence>
<protein>
    <submittedName>
        <fullName evidence="1">Competence protein ComK</fullName>
    </submittedName>
</protein>